<dbReference type="Proteomes" id="UP001060895">
    <property type="component" value="Unassembled WGS sequence"/>
</dbReference>
<proteinExistence type="predicted"/>
<organism evidence="1 2">
    <name type="scientific">Gluconacetobacter sacchari DSM 12717</name>
    <dbReference type="NCBI Taxonomy" id="1307940"/>
    <lineage>
        <taxon>Bacteria</taxon>
        <taxon>Pseudomonadati</taxon>
        <taxon>Pseudomonadota</taxon>
        <taxon>Alphaproteobacteria</taxon>
        <taxon>Acetobacterales</taxon>
        <taxon>Acetobacteraceae</taxon>
        <taxon>Gluconacetobacter</taxon>
    </lineage>
</organism>
<sequence length="233" mass="26359">MTRPAWTPLCVPHSAAPLAIHLGAKQAECYGCLAIPASWLTDGRWQPLKRFLPTRFRPDLSTPFLQPRPVPLPLWGWNLRSLLAREHWDQIRREAYRDCGYRCRICGMIGADWPVEADEVWACDDRTNVQSLETVTGICSACHGVRHWGRTSTSGKQAAALRHMAAVNGMSMQACQTLVQARMDEWLNRSERVWDLDISWVARTYGFPSRPDAAANAAAEHENLTRAAERSFF</sequence>
<accession>A0ABQ0P3Z8</accession>
<dbReference type="EMBL" id="BAQP01000035">
    <property type="protein sequence ID" value="GBQ21395.1"/>
    <property type="molecule type" value="Genomic_DNA"/>
</dbReference>
<name>A0ABQ0P3Z8_9PROT</name>
<comment type="caution">
    <text evidence="1">The sequence shown here is derived from an EMBL/GenBank/DDBJ whole genome shotgun (WGS) entry which is preliminary data.</text>
</comment>
<evidence type="ECO:0000313" key="2">
    <source>
        <dbReference type="Proteomes" id="UP001060895"/>
    </source>
</evidence>
<evidence type="ECO:0008006" key="3">
    <source>
        <dbReference type="Google" id="ProtNLM"/>
    </source>
</evidence>
<evidence type="ECO:0000313" key="1">
    <source>
        <dbReference type="EMBL" id="GBQ21395.1"/>
    </source>
</evidence>
<gene>
    <name evidence="1" type="ORF">AA12717_0868</name>
</gene>
<keyword evidence="2" id="KW-1185">Reference proteome</keyword>
<reference evidence="1" key="1">
    <citation type="submission" date="2013-04" db="EMBL/GenBank/DDBJ databases">
        <title>The genome sequencing project of 58 acetic acid bacteria.</title>
        <authorList>
            <person name="Okamoto-Kainuma A."/>
            <person name="Ishikawa M."/>
            <person name="Umino S."/>
            <person name="Koizumi Y."/>
            <person name="Shiwa Y."/>
            <person name="Yoshikawa H."/>
            <person name="Matsutani M."/>
            <person name="Matsushita K."/>
        </authorList>
    </citation>
    <scope>NUCLEOTIDE SEQUENCE</scope>
    <source>
        <strain evidence="1">DSM 12717</strain>
    </source>
</reference>
<protein>
    <recommendedName>
        <fullName evidence="3">HNH endonuclease</fullName>
    </recommendedName>
</protein>